<dbReference type="AlphaFoldDB" id="A0A4Q7MW92"/>
<keyword evidence="2" id="KW-1185">Reference proteome</keyword>
<organism evidence="1 2">
    <name type="scientific">Pseudobacter ginsenosidimutans</name>
    <dbReference type="NCBI Taxonomy" id="661488"/>
    <lineage>
        <taxon>Bacteria</taxon>
        <taxon>Pseudomonadati</taxon>
        <taxon>Bacteroidota</taxon>
        <taxon>Chitinophagia</taxon>
        <taxon>Chitinophagales</taxon>
        <taxon>Chitinophagaceae</taxon>
        <taxon>Pseudobacter</taxon>
    </lineage>
</organism>
<dbReference type="EMBL" id="SGXA01000002">
    <property type="protein sequence ID" value="RZS72314.1"/>
    <property type="molecule type" value="Genomic_DNA"/>
</dbReference>
<comment type="caution">
    <text evidence="1">The sequence shown here is derived from an EMBL/GenBank/DDBJ whole genome shotgun (WGS) entry which is preliminary data.</text>
</comment>
<dbReference type="Proteomes" id="UP000293874">
    <property type="component" value="Unassembled WGS sequence"/>
</dbReference>
<evidence type="ECO:0000313" key="2">
    <source>
        <dbReference type="Proteomes" id="UP000293874"/>
    </source>
</evidence>
<name>A0A4Q7MW92_9BACT</name>
<sequence length="74" mass="8755">MCKHEAKKCPRCEAGFECKVGDVTHCQCYGITLDQEERAFLEARYGDCLCRNCLLELKQKDVFFREKHAWHDNR</sequence>
<dbReference type="RefSeq" id="WP_130542743.1">
    <property type="nucleotide sequence ID" value="NZ_CP042431.1"/>
</dbReference>
<accession>A0A4Q7MW92</accession>
<dbReference type="OrthoDB" id="9800168at2"/>
<dbReference type="Pfam" id="PF14375">
    <property type="entry name" value="Cys_rich_CWC"/>
    <property type="match status" value="1"/>
</dbReference>
<proteinExistence type="predicted"/>
<gene>
    <name evidence="1" type="ORF">EV199_4233</name>
</gene>
<protein>
    <submittedName>
        <fullName evidence="1">Cysteine-rich CWC protein</fullName>
    </submittedName>
</protein>
<evidence type="ECO:0000313" key="1">
    <source>
        <dbReference type="EMBL" id="RZS72314.1"/>
    </source>
</evidence>
<dbReference type="InterPro" id="IPR032720">
    <property type="entry name" value="Cys_rich_CWC"/>
</dbReference>
<reference evidence="1 2" key="1">
    <citation type="submission" date="2019-02" db="EMBL/GenBank/DDBJ databases">
        <title>Genomic Encyclopedia of Type Strains, Phase IV (KMG-IV): sequencing the most valuable type-strain genomes for metagenomic binning, comparative biology and taxonomic classification.</title>
        <authorList>
            <person name="Goeker M."/>
        </authorList>
    </citation>
    <scope>NUCLEOTIDE SEQUENCE [LARGE SCALE GENOMIC DNA]</scope>
    <source>
        <strain evidence="1 2">DSM 18116</strain>
    </source>
</reference>